<sequence>MSSLENARDEIRHHRRLITSIVFRRPVILIMTSYMLLYVLTEAFGLGAELSLAVNALKCIGWTAYSLFLFYFIMPPLAYYFSIKRWPIFYVNVIINFIASITGAILSEYVDIHLGVASGWGFPRFIQIVTVAFLVYTALIYIIDTSYEQLIIDHFREVQRDVMLFRFPPRTPAVLEKVPFEKRGSLLRIEADGHYCTIVTSRGKHIVRQSMMSCIEDIDESQGILIHRSIWMANSEISRLVYHNGNPRVIDRNGSIYPVSRKKANEVKEIAARHGSSSK</sequence>
<comment type="caution">
    <text evidence="3">The sequence shown here is derived from an EMBL/GenBank/DDBJ whole genome shotgun (WGS) entry which is preliminary data.</text>
</comment>
<dbReference type="SMART" id="SM00850">
    <property type="entry name" value="LytTR"/>
    <property type="match status" value="1"/>
</dbReference>
<accession>A0A547PKS3</accession>
<organism evidence="3 4">
    <name type="scientific">Palleronia caenipelagi</name>
    <dbReference type="NCBI Taxonomy" id="2489174"/>
    <lineage>
        <taxon>Bacteria</taxon>
        <taxon>Pseudomonadati</taxon>
        <taxon>Pseudomonadota</taxon>
        <taxon>Alphaproteobacteria</taxon>
        <taxon>Rhodobacterales</taxon>
        <taxon>Roseobacteraceae</taxon>
        <taxon>Palleronia</taxon>
    </lineage>
</organism>
<feature type="transmembrane region" description="Helical" evidence="1">
    <location>
        <begin position="125"/>
        <end position="143"/>
    </location>
</feature>
<keyword evidence="1" id="KW-0812">Transmembrane</keyword>
<feature type="transmembrane region" description="Helical" evidence="1">
    <location>
        <begin position="21"/>
        <end position="40"/>
    </location>
</feature>
<keyword evidence="4" id="KW-1185">Reference proteome</keyword>
<dbReference type="AlphaFoldDB" id="A0A547PKS3"/>
<evidence type="ECO:0000313" key="3">
    <source>
        <dbReference type="EMBL" id="TRD14703.1"/>
    </source>
</evidence>
<feature type="domain" description="HTH LytTR-type" evidence="2">
    <location>
        <begin position="186"/>
        <end position="273"/>
    </location>
</feature>
<evidence type="ECO:0000313" key="4">
    <source>
        <dbReference type="Proteomes" id="UP000318590"/>
    </source>
</evidence>
<keyword evidence="1" id="KW-0472">Membrane</keyword>
<feature type="transmembrane region" description="Helical" evidence="1">
    <location>
        <begin position="60"/>
        <end position="81"/>
    </location>
</feature>
<protein>
    <submittedName>
        <fullName evidence="3">LytTR family transcriptional regulator</fullName>
    </submittedName>
</protein>
<dbReference type="InterPro" id="IPR007492">
    <property type="entry name" value="LytTR_DNA-bd_dom"/>
</dbReference>
<dbReference type="PROSITE" id="PS50930">
    <property type="entry name" value="HTH_LYTTR"/>
    <property type="match status" value="1"/>
</dbReference>
<dbReference type="Pfam" id="PF04397">
    <property type="entry name" value="LytTR"/>
    <property type="match status" value="1"/>
</dbReference>
<feature type="transmembrane region" description="Helical" evidence="1">
    <location>
        <begin position="88"/>
        <end position="105"/>
    </location>
</feature>
<name>A0A547PKS3_9RHOB</name>
<gene>
    <name evidence="3" type="ORF">FEV53_18480</name>
</gene>
<proteinExistence type="predicted"/>
<reference evidence="3 4" key="1">
    <citation type="submission" date="2019-06" db="EMBL/GenBank/DDBJ databases">
        <title>Paenimaribius caenipelagi gen. nov., sp. nov., isolated from a tidal flat.</title>
        <authorList>
            <person name="Yoon J.-H."/>
        </authorList>
    </citation>
    <scope>NUCLEOTIDE SEQUENCE [LARGE SCALE GENOMIC DNA]</scope>
    <source>
        <strain evidence="3 4">JBTF-M29</strain>
    </source>
</reference>
<keyword evidence="1" id="KW-1133">Transmembrane helix</keyword>
<dbReference type="GO" id="GO:0003677">
    <property type="term" value="F:DNA binding"/>
    <property type="evidence" value="ECO:0007669"/>
    <property type="project" value="InterPro"/>
</dbReference>
<evidence type="ECO:0000256" key="1">
    <source>
        <dbReference type="SAM" id="Phobius"/>
    </source>
</evidence>
<dbReference type="EMBL" id="VFSV01000066">
    <property type="protein sequence ID" value="TRD14703.1"/>
    <property type="molecule type" value="Genomic_DNA"/>
</dbReference>
<dbReference type="OrthoDB" id="7028951at2"/>
<dbReference type="Gene3D" id="2.40.50.1020">
    <property type="entry name" value="LytTr DNA-binding domain"/>
    <property type="match status" value="1"/>
</dbReference>
<evidence type="ECO:0000259" key="2">
    <source>
        <dbReference type="PROSITE" id="PS50930"/>
    </source>
</evidence>
<dbReference type="RefSeq" id="WP_142836185.1">
    <property type="nucleotide sequence ID" value="NZ_VFSV01000066.1"/>
</dbReference>
<dbReference type="Proteomes" id="UP000318590">
    <property type="component" value="Unassembled WGS sequence"/>
</dbReference>